<keyword evidence="4" id="KW-1185">Reference proteome</keyword>
<dbReference type="PANTHER" id="PTHR11703">
    <property type="entry name" value="DEOXYHYPUSINE SYNTHASE"/>
    <property type="match status" value="1"/>
</dbReference>
<evidence type="ECO:0000256" key="1">
    <source>
        <dbReference type="ARBA" id="ARBA00009892"/>
    </source>
</evidence>
<dbReference type="Proteomes" id="UP000553632">
    <property type="component" value="Unassembled WGS sequence"/>
</dbReference>
<dbReference type="SUPFAM" id="SSF52467">
    <property type="entry name" value="DHS-like NAD/FAD-binding domain"/>
    <property type="match status" value="1"/>
</dbReference>
<gene>
    <name evidence="3" type="ORF">FOZ63_022029</name>
</gene>
<name>A0A7J6TJ75_PEROL</name>
<dbReference type="GO" id="GO:0034038">
    <property type="term" value="F:deoxyhypusine synthase activity"/>
    <property type="evidence" value="ECO:0007669"/>
    <property type="project" value="TreeGrafter"/>
</dbReference>
<dbReference type="Pfam" id="PF01916">
    <property type="entry name" value="DS"/>
    <property type="match status" value="1"/>
</dbReference>
<comment type="caution">
    <text evidence="3">The sequence shown here is derived from an EMBL/GenBank/DDBJ whole genome shotgun (WGS) entry which is preliminary data.</text>
</comment>
<comment type="similarity">
    <text evidence="1">Belongs to the deoxyhypusine synthase family.</text>
</comment>
<feature type="non-terminal residue" evidence="3">
    <location>
        <position position="106"/>
    </location>
</feature>
<evidence type="ECO:0000313" key="3">
    <source>
        <dbReference type="EMBL" id="KAF4745283.1"/>
    </source>
</evidence>
<accession>A0A7J6TJ75</accession>
<dbReference type="EMBL" id="JABANO010010366">
    <property type="protein sequence ID" value="KAF4745283.1"/>
    <property type="molecule type" value="Genomic_DNA"/>
</dbReference>
<evidence type="ECO:0000313" key="4">
    <source>
        <dbReference type="Proteomes" id="UP000553632"/>
    </source>
</evidence>
<reference evidence="3 4" key="1">
    <citation type="submission" date="2020-04" db="EMBL/GenBank/DDBJ databases">
        <title>Perkinsus olseni comparative genomics.</title>
        <authorList>
            <person name="Bogema D.R."/>
        </authorList>
    </citation>
    <scope>NUCLEOTIDE SEQUENCE [LARGE SCALE GENOMIC DNA]</scope>
    <source>
        <strain evidence="3 4">ATCC PRA-207</strain>
    </source>
</reference>
<keyword evidence="2" id="KW-0520">NAD</keyword>
<dbReference type="AlphaFoldDB" id="A0A7J6TJ75"/>
<protein>
    <submittedName>
        <fullName evidence="3">Uncharacterized protein</fullName>
    </submittedName>
</protein>
<dbReference type="InterPro" id="IPR036982">
    <property type="entry name" value="Deoxyhypusine_synthase_sf"/>
</dbReference>
<dbReference type="InterPro" id="IPR002773">
    <property type="entry name" value="Deoxyhypusine_synthase"/>
</dbReference>
<dbReference type="GO" id="GO:0005737">
    <property type="term" value="C:cytoplasm"/>
    <property type="evidence" value="ECO:0007669"/>
    <property type="project" value="TreeGrafter"/>
</dbReference>
<organism evidence="3 4">
    <name type="scientific">Perkinsus olseni</name>
    <name type="common">Perkinsus atlanticus</name>
    <dbReference type="NCBI Taxonomy" id="32597"/>
    <lineage>
        <taxon>Eukaryota</taxon>
        <taxon>Sar</taxon>
        <taxon>Alveolata</taxon>
        <taxon>Perkinsozoa</taxon>
        <taxon>Perkinsea</taxon>
        <taxon>Perkinsida</taxon>
        <taxon>Perkinsidae</taxon>
        <taxon>Perkinsus</taxon>
    </lineage>
</organism>
<feature type="non-terminal residue" evidence="3">
    <location>
        <position position="1"/>
    </location>
</feature>
<sequence length="106" mass="11875">YYWCYKNNIPVFCPAITDGSIGDMIYFHSFVATKSIALNDNGDLREAPVGGVCMKTPHRASGKKPPASTAVQLLGHEWIGDHLGAFLFYPRRGQLEIAERRYKATR</sequence>
<evidence type="ECO:0000256" key="2">
    <source>
        <dbReference type="ARBA" id="ARBA00023027"/>
    </source>
</evidence>
<dbReference type="PANTHER" id="PTHR11703:SF0">
    <property type="entry name" value="DEOXYHYPUSINE SYNTHASE"/>
    <property type="match status" value="1"/>
</dbReference>
<dbReference type="InterPro" id="IPR029035">
    <property type="entry name" value="DHS-like_NAD/FAD-binding_dom"/>
</dbReference>
<proteinExistence type="inferred from homology"/>
<dbReference type="Gene3D" id="3.40.910.10">
    <property type="entry name" value="Deoxyhypusine synthase"/>
    <property type="match status" value="1"/>
</dbReference>